<feature type="non-terminal residue" evidence="2">
    <location>
        <position position="331"/>
    </location>
</feature>
<accession>A0A9P4I1M0</accession>
<comment type="caution">
    <text evidence="2">The sequence shown here is derived from an EMBL/GenBank/DDBJ whole genome shotgun (WGS) entry which is preliminary data.</text>
</comment>
<sequence>VDVCTLGMFIIATSKLPEKPGNGRVLTDIMGGAGSYTALGARIFAGSRRSRLVGWIVDCGSDFPDSMRREIEQWDTSCLFRPTPERLTTRGWNGYGAGEQRAFRYTTPKLRLDETNLTTELLMSKSFHLICQSTRCMSLVNGIMQRRDRLREERSFKDESVRPMFIWEPVPDLCIPSEWDNCRKALNMIDCISPNHVELAGFFGKEAEVDRNGYVQREVVETLASQMINVGIGPLREGSIVVRAGKDGCCIVRRLENGQIQNTWLPAYHSSDTGAVIDPTGGGNTFLGGLAMALINGHTPEMAAAYGSVVAGVAIEQIGMPKLEADRWNGI</sequence>
<organism evidence="2 3">
    <name type="scientific">Rhizodiscina lignyota</name>
    <dbReference type="NCBI Taxonomy" id="1504668"/>
    <lineage>
        <taxon>Eukaryota</taxon>
        <taxon>Fungi</taxon>
        <taxon>Dikarya</taxon>
        <taxon>Ascomycota</taxon>
        <taxon>Pezizomycotina</taxon>
        <taxon>Dothideomycetes</taxon>
        <taxon>Pleosporomycetidae</taxon>
        <taxon>Aulographales</taxon>
        <taxon>Rhizodiscinaceae</taxon>
        <taxon>Rhizodiscina</taxon>
    </lineage>
</organism>
<reference evidence="2" key="1">
    <citation type="journal article" date="2020" name="Stud. Mycol.">
        <title>101 Dothideomycetes genomes: a test case for predicting lifestyles and emergence of pathogens.</title>
        <authorList>
            <person name="Haridas S."/>
            <person name="Albert R."/>
            <person name="Binder M."/>
            <person name="Bloem J."/>
            <person name="Labutti K."/>
            <person name="Salamov A."/>
            <person name="Andreopoulos B."/>
            <person name="Baker S."/>
            <person name="Barry K."/>
            <person name="Bills G."/>
            <person name="Bluhm B."/>
            <person name="Cannon C."/>
            <person name="Castanera R."/>
            <person name="Culley D."/>
            <person name="Daum C."/>
            <person name="Ezra D."/>
            <person name="Gonzalez J."/>
            <person name="Henrissat B."/>
            <person name="Kuo A."/>
            <person name="Liang C."/>
            <person name="Lipzen A."/>
            <person name="Lutzoni F."/>
            <person name="Magnuson J."/>
            <person name="Mondo S."/>
            <person name="Nolan M."/>
            <person name="Ohm R."/>
            <person name="Pangilinan J."/>
            <person name="Park H.-J."/>
            <person name="Ramirez L."/>
            <person name="Alfaro M."/>
            <person name="Sun H."/>
            <person name="Tritt A."/>
            <person name="Yoshinaga Y."/>
            <person name="Zwiers L.-H."/>
            <person name="Turgeon B."/>
            <person name="Goodwin S."/>
            <person name="Spatafora J."/>
            <person name="Crous P."/>
            <person name="Grigoriev I."/>
        </authorList>
    </citation>
    <scope>NUCLEOTIDE SEQUENCE</scope>
    <source>
        <strain evidence="2">CBS 133067</strain>
    </source>
</reference>
<dbReference type="PANTHER" id="PTHR47098">
    <property type="entry name" value="PROTEIN MAK32"/>
    <property type="match status" value="1"/>
</dbReference>
<evidence type="ECO:0000313" key="3">
    <source>
        <dbReference type="Proteomes" id="UP000799772"/>
    </source>
</evidence>
<dbReference type="PANTHER" id="PTHR47098:SF2">
    <property type="entry name" value="PROTEIN MAK32"/>
    <property type="match status" value="1"/>
</dbReference>
<dbReference type="Proteomes" id="UP000799772">
    <property type="component" value="Unassembled WGS sequence"/>
</dbReference>
<feature type="non-terminal residue" evidence="2">
    <location>
        <position position="1"/>
    </location>
</feature>
<evidence type="ECO:0000313" key="2">
    <source>
        <dbReference type="EMBL" id="KAF2093336.1"/>
    </source>
</evidence>
<dbReference type="Pfam" id="PF00294">
    <property type="entry name" value="PfkB"/>
    <property type="match status" value="1"/>
</dbReference>
<dbReference type="InterPro" id="IPR029056">
    <property type="entry name" value="Ribokinase-like"/>
</dbReference>
<name>A0A9P4I1M0_9PEZI</name>
<dbReference type="InterPro" id="IPR011611">
    <property type="entry name" value="PfkB_dom"/>
</dbReference>
<dbReference type="EMBL" id="ML978138">
    <property type="protein sequence ID" value="KAF2093336.1"/>
    <property type="molecule type" value="Genomic_DNA"/>
</dbReference>
<protein>
    <submittedName>
        <fullName evidence="2">Ribokinase-like protein</fullName>
    </submittedName>
</protein>
<dbReference type="Gene3D" id="3.40.1190.20">
    <property type="match status" value="1"/>
</dbReference>
<keyword evidence="3" id="KW-1185">Reference proteome</keyword>
<dbReference type="SUPFAM" id="SSF53613">
    <property type="entry name" value="Ribokinase-like"/>
    <property type="match status" value="1"/>
</dbReference>
<dbReference type="OrthoDB" id="497927at2759"/>
<gene>
    <name evidence="2" type="ORF">NA57DRAFT_18675</name>
</gene>
<evidence type="ECO:0000259" key="1">
    <source>
        <dbReference type="Pfam" id="PF00294"/>
    </source>
</evidence>
<dbReference type="AlphaFoldDB" id="A0A9P4I1M0"/>
<feature type="domain" description="Carbohydrate kinase PfkB" evidence="1">
    <location>
        <begin position="180"/>
        <end position="319"/>
    </location>
</feature>
<proteinExistence type="predicted"/>